<dbReference type="RefSeq" id="WP_289410379.1">
    <property type="nucleotide sequence ID" value="NZ_JAUCDY010000005.1"/>
</dbReference>
<protein>
    <recommendedName>
        <fullName evidence="4 10">2-dehydropantoate 2-reductase</fullName>
        <ecNumber evidence="3 10">1.1.1.169</ecNumber>
    </recommendedName>
    <alternativeName>
        <fullName evidence="8 10">Ketopantoate reductase</fullName>
    </alternativeName>
</protein>
<feature type="domain" description="Ketopantoate reductase C-terminal" evidence="12">
    <location>
        <begin position="179"/>
        <end position="295"/>
    </location>
</feature>
<comment type="pathway">
    <text evidence="1 10">Cofactor biosynthesis; (R)-pantothenate biosynthesis; (R)-pantoate from 3-methyl-2-oxobutanoate: step 2/2.</text>
</comment>
<dbReference type="InterPro" id="IPR013328">
    <property type="entry name" value="6PGD_dom2"/>
</dbReference>
<evidence type="ECO:0000256" key="4">
    <source>
        <dbReference type="ARBA" id="ARBA00019465"/>
    </source>
</evidence>
<dbReference type="Pfam" id="PF02558">
    <property type="entry name" value="ApbA"/>
    <property type="match status" value="1"/>
</dbReference>
<keyword evidence="7 10" id="KW-0560">Oxidoreductase</keyword>
<accession>A0ABT7SNG0</accession>
<evidence type="ECO:0000256" key="10">
    <source>
        <dbReference type="RuleBase" id="RU362068"/>
    </source>
</evidence>
<sequence>MSWHILGPGSLGCLWAARLSQAHIPASLILRNQHRLAALQRQGNQISYLAYGQSSPLDIAINAQLASHPQPIERLIVACKAYDAVAAVESVKTRLSSNSGVFLLQNGMGSQQAIAQLLPGIRVIAASSTEGAFLTQPFHCTHAGQGTTLLGDLVHTQPEPTCLRDWQQAQISYQWTDTILAALWRKLAINCLINPLTVLYQCKNGQLTQQTERLTALAHELAQLLSAAGYPCTAEDVFAQCLQVIQNTAQNTSSMLQDVLNQRRTEISYITGFALAQSQQLGTSHRALLDLHSQLQARLQQLGLPLD</sequence>
<dbReference type="NCBIfam" id="TIGR00745">
    <property type="entry name" value="apbA_panE"/>
    <property type="match status" value="1"/>
</dbReference>
<dbReference type="EMBL" id="JAUCDY010000005">
    <property type="protein sequence ID" value="MDM7857718.1"/>
    <property type="molecule type" value="Genomic_DNA"/>
</dbReference>
<evidence type="ECO:0000256" key="6">
    <source>
        <dbReference type="ARBA" id="ARBA00022857"/>
    </source>
</evidence>
<proteinExistence type="inferred from homology"/>
<evidence type="ECO:0000256" key="9">
    <source>
        <dbReference type="ARBA" id="ARBA00048793"/>
    </source>
</evidence>
<dbReference type="InterPro" id="IPR008927">
    <property type="entry name" value="6-PGluconate_DH-like_C_sf"/>
</dbReference>
<evidence type="ECO:0000259" key="11">
    <source>
        <dbReference type="Pfam" id="PF02558"/>
    </source>
</evidence>
<evidence type="ECO:0000256" key="7">
    <source>
        <dbReference type="ARBA" id="ARBA00023002"/>
    </source>
</evidence>
<evidence type="ECO:0000256" key="1">
    <source>
        <dbReference type="ARBA" id="ARBA00004994"/>
    </source>
</evidence>
<gene>
    <name evidence="13" type="ORF">QEZ41_05430</name>
</gene>
<comment type="caution">
    <text evidence="13">The sequence shown here is derived from an EMBL/GenBank/DDBJ whole genome shotgun (WGS) entry which is preliminary data.</text>
</comment>
<dbReference type="InterPro" id="IPR036291">
    <property type="entry name" value="NAD(P)-bd_dom_sf"/>
</dbReference>
<comment type="similarity">
    <text evidence="2 10">Belongs to the ketopantoate reductase family.</text>
</comment>
<evidence type="ECO:0000256" key="5">
    <source>
        <dbReference type="ARBA" id="ARBA00022655"/>
    </source>
</evidence>
<keyword evidence="6 10" id="KW-0521">NADP</keyword>
<dbReference type="SUPFAM" id="SSF48179">
    <property type="entry name" value="6-phosphogluconate dehydrogenase C-terminal domain-like"/>
    <property type="match status" value="1"/>
</dbReference>
<evidence type="ECO:0000256" key="2">
    <source>
        <dbReference type="ARBA" id="ARBA00007870"/>
    </source>
</evidence>
<dbReference type="PANTHER" id="PTHR43765">
    <property type="entry name" value="2-DEHYDROPANTOATE 2-REDUCTASE-RELATED"/>
    <property type="match status" value="1"/>
</dbReference>
<evidence type="ECO:0000259" key="12">
    <source>
        <dbReference type="Pfam" id="PF08546"/>
    </source>
</evidence>
<dbReference type="Gene3D" id="3.40.50.720">
    <property type="entry name" value="NAD(P)-binding Rossmann-like Domain"/>
    <property type="match status" value="1"/>
</dbReference>
<dbReference type="Proteomes" id="UP001241056">
    <property type="component" value="Unassembled WGS sequence"/>
</dbReference>
<evidence type="ECO:0000313" key="14">
    <source>
        <dbReference type="Proteomes" id="UP001241056"/>
    </source>
</evidence>
<dbReference type="InterPro" id="IPR003710">
    <property type="entry name" value="ApbA"/>
</dbReference>
<evidence type="ECO:0000256" key="8">
    <source>
        <dbReference type="ARBA" id="ARBA00032024"/>
    </source>
</evidence>
<evidence type="ECO:0000256" key="3">
    <source>
        <dbReference type="ARBA" id="ARBA00013014"/>
    </source>
</evidence>
<dbReference type="GO" id="GO:0008677">
    <property type="term" value="F:2-dehydropantoate 2-reductase activity"/>
    <property type="evidence" value="ECO:0007669"/>
    <property type="project" value="UniProtKB-EC"/>
</dbReference>
<dbReference type="PANTHER" id="PTHR43765:SF2">
    <property type="entry name" value="2-DEHYDROPANTOATE 2-REDUCTASE"/>
    <property type="match status" value="1"/>
</dbReference>
<dbReference type="InterPro" id="IPR050838">
    <property type="entry name" value="Ketopantoate_reductase"/>
</dbReference>
<comment type="function">
    <text evidence="10">Catalyzes the NADPH-dependent reduction of ketopantoate into pantoic acid.</text>
</comment>
<dbReference type="SUPFAM" id="SSF51735">
    <property type="entry name" value="NAD(P)-binding Rossmann-fold domains"/>
    <property type="match status" value="1"/>
</dbReference>
<evidence type="ECO:0000313" key="13">
    <source>
        <dbReference type="EMBL" id="MDM7857718.1"/>
    </source>
</evidence>
<reference evidence="13 14" key="1">
    <citation type="submission" date="2023-06" db="EMBL/GenBank/DDBJ databases">
        <title>Thiopseudomonas sp. CY1220 draft genome sequence.</title>
        <authorList>
            <person name="Zhao G."/>
            <person name="An M."/>
        </authorList>
    </citation>
    <scope>NUCLEOTIDE SEQUENCE [LARGE SCALE GENOMIC DNA]</scope>
    <source>
        <strain evidence="13 14">CY1220</strain>
    </source>
</reference>
<dbReference type="Gene3D" id="1.10.1040.10">
    <property type="entry name" value="N-(1-d-carboxylethyl)-l-norvaline Dehydrogenase, domain 2"/>
    <property type="match status" value="1"/>
</dbReference>
<feature type="domain" description="Ketopantoate reductase N-terminal" evidence="11">
    <location>
        <begin position="3"/>
        <end position="153"/>
    </location>
</feature>
<dbReference type="EC" id="1.1.1.169" evidence="3 10"/>
<name>A0ABT7SNG0_9GAMM</name>
<dbReference type="InterPro" id="IPR013332">
    <property type="entry name" value="KPR_N"/>
</dbReference>
<dbReference type="Pfam" id="PF08546">
    <property type="entry name" value="ApbA_C"/>
    <property type="match status" value="1"/>
</dbReference>
<dbReference type="InterPro" id="IPR013752">
    <property type="entry name" value="KPA_reductase"/>
</dbReference>
<keyword evidence="14" id="KW-1185">Reference proteome</keyword>
<keyword evidence="5 10" id="KW-0566">Pantothenate biosynthesis</keyword>
<organism evidence="13 14">
    <name type="scientific">Thiopseudomonas acetoxidans</name>
    <dbReference type="NCBI Taxonomy" id="3041622"/>
    <lineage>
        <taxon>Bacteria</taxon>
        <taxon>Pseudomonadati</taxon>
        <taxon>Pseudomonadota</taxon>
        <taxon>Gammaproteobacteria</taxon>
        <taxon>Pseudomonadales</taxon>
        <taxon>Pseudomonadaceae</taxon>
        <taxon>Thiopseudomonas</taxon>
    </lineage>
</organism>
<comment type="catalytic activity">
    <reaction evidence="9 10">
        <text>(R)-pantoate + NADP(+) = 2-dehydropantoate + NADPH + H(+)</text>
        <dbReference type="Rhea" id="RHEA:16233"/>
        <dbReference type="ChEBI" id="CHEBI:11561"/>
        <dbReference type="ChEBI" id="CHEBI:15378"/>
        <dbReference type="ChEBI" id="CHEBI:15980"/>
        <dbReference type="ChEBI" id="CHEBI:57783"/>
        <dbReference type="ChEBI" id="CHEBI:58349"/>
        <dbReference type="EC" id="1.1.1.169"/>
    </reaction>
</comment>